<dbReference type="InterPro" id="IPR057242">
    <property type="entry name" value="PCFS4-like"/>
</dbReference>
<feature type="region of interest" description="Disordered" evidence="1">
    <location>
        <begin position="299"/>
        <end position="330"/>
    </location>
</feature>
<dbReference type="AlphaFoldDB" id="A0A8X8D3G6"/>
<dbReference type="GO" id="GO:0005849">
    <property type="term" value="C:mRNA cleavage factor complex"/>
    <property type="evidence" value="ECO:0007669"/>
    <property type="project" value="TreeGrafter"/>
</dbReference>
<name>A0A8X8D3G6_POPTO</name>
<dbReference type="InterPro" id="IPR047415">
    <property type="entry name" value="Pcf11_CID"/>
</dbReference>
<dbReference type="Proteomes" id="UP000886885">
    <property type="component" value="Chromosome 4D"/>
</dbReference>
<proteinExistence type="predicted"/>
<dbReference type="GO" id="GO:0005737">
    <property type="term" value="C:cytoplasm"/>
    <property type="evidence" value="ECO:0007669"/>
    <property type="project" value="TreeGrafter"/>
</dbReference>
<dbReference type="GO" id="GO:0006369">
    <property type="term" value="P:termination of RNA polymerase II transcription"/>
    <property type="evidence" value="ECO:0007669"/>
    <property type="project" value="InterPro"/>
</dbReference>
<dbReference type="GO" id="GO:0003729">
    <property type="term" value="F:mRNA binding"/>
    <property type="evidence" value="ECO:0007669"/>
    <property type="project" value="InterPro"/>
</dbReference>
<evidence type="ECO:0000259" key="2">
    <source>
        <dbReference type="PROSITE" id="PS51391"/>
    </source>
</evidence>
<dbReference type="EMBL" id="JAAWWB010000008">
    <property type="protein sequence ID" value="KAG6776874.1"/>
    <property type="molecule type" value="Genomic_DNA"/>
</dbReference>
<dbReference type="Pfam" id="PF04818">
    <property type="entry name" value="CID"/>
    <property type="match status" value="1"/>
</dbReference>
<dbReference type="SMART" id="SM00582">
    <property type="entry name" value="RPR"/>
    <property type="match status" value="1"/>
</dbReference>
<dbReference type="InterPro" id="IPR006569">
    <property type="entry name" value="CID_dom"/>
</dbReference>
<gene>
    <name evidence="3" type="ORF">POTOM_016665</name>
</gene>
<dbReference type="CDD" id="cd16982">
    <property type="entry name" value="CID_Pcf11"/>
    <property type="match status" value="1"/>
</dbReference>
<evidence type="ECO:0000313" key="3">
    <source>
        <dbReference type="EMBL" id="KAG6776874.1"/>
    </source>
</evidence>
<protein>
    <recommendedName>
        <fullName evidence="2">CID domain-containing protein</fullName>
    </recommendedName>
</protein>
<dbReference type="FunFam" id="1.25.40.90:FF:000023">
    <property type="entry name" value="polyadenylation and cleavage factor homolog 4"/>
    <property type="match status" value="1"/>
</dbReference>
<comment type="caution">
    <text evidence="3">The sequence shown here is derived from an EMBL/GenBank/DDBJ whole genome shotgun (WGS) entry which is preliminary data.</text>
</comment>
<organism evidence="3 4">
    <name type="scientific">Populus tomentosa</name>
    <name type="common">Chinese white poplar</name>
    <dbReference type="NCBI Taxonomy" id="118781"/>
    <lineage>
        <taxon>Eukaryota</taxon>
        <taxon>Viridiplantae</taxon>
        <taxon>Streptophyta</taxon>
        <taxon>Embryophyta</taxon>
        <taxon>Tracheophyta</taxon>
        <taxon>Spermatophyta</taxon>
        <taxon>Magnoliopsida</taxon>
        <taxon>eudicotyledons</taxon>
        <taxon>Gunneridae</taxon>
        <taxon>Pentapetalae</taxon>
        <taxon>rosids</taxon>
        <taxon>fabids</taxon>
        <taxon>Malpighiales</taxon>
        <taxon>Salicaceae</taxon>
        <taxon>Saliceae</taxon>
        <taxon>Populus</taxon>
    </lineage>
</organism>
<dbReference type="OrthoDB" id="2129491at2759"/>
<reference evidence="3" key="1">
    <citation type="journal article" date="2020" name="bioRxiv">
        <title>Hybrid origin of Populus tomentosa Carr. identified through genome sequencing and phylogenomic analysis.</title>
        <authorList>
            <person name="An X."/>
            <person name="Gao K."/>
            <person name="Chen Z."/>
            <person name="Li J."/>
            <person name="Yang X."/>
            <person name="Yang X."/>
            <person name="Zhou J."/>
            <person name="Guo T."/>
            <person name="Zhao T."/>
            <person name="Huang S."/>
            <person name="Miao D."/>
            <person name="Khan W.U."/>
            <person name="Rao P."/>
            <person name="Ye M."/>
            <person name="Lei B."/>
            <person name="Liao W."/>
            <person name="Wang J."/>
            <person name="Ji L."/>
            <person name="Li Y."/>
            <person name="Guo B."/>
            <person name="Mustafa N.S."/>
            <person name="Li S."/>
            <person name="Yun Q."/>
            <person name="Keller S.R."/>
            <person name="Mao J."/>
            <person name="Zhang R."/>
            <person name="Strauss S.H."/>
        </authorList>
    </citation>
    <scope>NUCLEOTIDE SEQUENCE</scope>
    <source>
        <strain evidence="3">GM15</strain>
        <tissue evidence="3">Leaf</tissue>
    </source>
</reference>
<dbReference type="InterPro" id="IPR013087">
    <property type="entry name" value="Znf_C2H2_type"/>
</dbReference>
<evidence type="ECO:0000256" key="1">
    <source>
        <dbReference type="SAM" id="MobiDB-lite"/>
    </source>
</evidence>
<sequence length="1139" mass="125392">MQPTKLLNPKAATKAAAAAAVTTTMPNELLPQKPSASSVLDKFRSLLKQRQGSAVEDHGGGDGASLRMEDVVEIYETVLNELTFNSKPIITDLTIIAGEQREHGEGIADVLCARIVEAPVDQKLPSLYLLDSIVKNIGREYIRHFSSRLPEVFCEAYRQVDPSLYPSMRHLFGTWSSVFPSSVLHKIETQLHFSPQVNDQSSSLTSFRASESPRPPHGIHVNPKYLRQLDHSTGDNTGWSIQTYKAKNVIQSLQNVQHTKGTSSNLKIYGKKPAVGYDEYESDQAEAISSQVGVGRTSLTLGSNKLHPSSTSRLARRLSPSTTGAERPLSSEIDDFAVGNSPRRFVEGLSPSHPLFDYGHSRAIVRDEEANELRRNNYSDDNHNRFEPSARYRLSNGLEHQGPRALIDAYGDDRGKRTTSSKPLHIEQLAVNGVHNKVASRSWQNTEEEEFDWEDMNPTLSERGRSNDFLPSSIPPFGSVVPRPAYGRLSAIHAESDIRSNRSSLAPMAFVDGSSNIAEEAVSILGVRCLNLFPYVLLFKFIYLFIYCPKARLLFDSIYSGRGSTSKIPGFRTERNQILGSRHHQEAWNFPPHIHQSAHLLNSKGRGRDFQMPLSGSGVSSLGGENYSSLAEKLPDIDAQLNRPPAIASRWGSNIDSTSSGTWSSVAPPSSGVWPPVNARKSLPPPMHRIFPPPEQSRSQFDPINASSTVINQVLQKGSVMPEQPFNSFENKDYNSMKPTPMSNQHAALNQQNQANVNPFQPQQLPSHEARENFHPSGVTSMPPRPLAPPLSHGYNTHRHSTAISMVPSNALPAVQLPLPVNNIPNMLHSQVGVRPPLPPGPPPQTMPFPQNASSGVPGQPSGSAFSGLFNSLMAQGLISLTKQTPVQDSVGLEFNADLLKLRYESAISALYGDLPRQCTTCGLRFKCQEEHSTHMDWHVTKNRMSKNRKQKSSRNWFVSASMWLSGAEALGTDAAPGFLPTETTVEKKDDDEMAVPADEEQSTCALCGEPFDDFYSDETEEWMYRGAVYLNSSNGSTAGMDRSQLGPIVHAKCRSDSSVVPHEDFGHDEGGNSEEDLLLGAYNAEKNVMWNGRMGLQTSPVSRIQFILFKAGTSHNKLSSSQMDGLVAAKALFAFSWC</sequence>
<dbReference type="GO" id="GO:0031124">
    <property type="term" value="P:mRNA 3'-end processing"/>
    <property type="evidence" value="ECO:0007669"/>
    <property type="project" value="InterPro"/>
</dbReference>
<evidence type="ECO:0000313" key="4">
    <source>
        <dbReference type="Proteomes" id="UP000886885"/>
    </source>
</evidence>
<feature type="compositionally biased region" description="Polar residues" evidence="1">
    <location>
        <begin position="299"/>
        <end position="324"/>
    </location>
</feature>
<keyword evidence="4" id="KW-1185">Reference proteome</keyword>
<feature type="domain" description="CID" evidence="2">
    <location>
        <begin position="67"/>
        <end position="195"/>
    </location>
</feature>
<dbReference type="PANTHER" id="PTHR15921">
    <property type="entry name" value="PRE-MRNA CLEAVAGE COMPLEX II"/>
    <property type="match status" value="1"/>
</dbReference>
<dbReference type="InterPro" id="IPR045154">
    <property type="entry name" value="PCF11-like"/>
</dbReference>
<dbReference type="PROSITE" id="PS00028">
    <property type="entry name" value="ZINC_FINGER_C2H2_1"/>
    <property type="match status" value="1"/>
</dbReference>
<accession>A0A8X8D3G6</accession>
<dbReference type="GO" id="GO:0000993">
    <property type="term" value="F:RNA polymerase II complex binding"/>
    <property type="evidence" value="ECO:0007669"/>
    <property type="project" value="InterPro"/>
</dbReference>
<dbReference type="PANTHER" id="PTHR15921:SF12">
    <property type="entry name" value="POLYADENYLATION AND CLEAVAGE FACTOR HOMOLOG 4"/>
    <property type="match status" value="1"/>
</dbReference>
<dbReference type="PROSITE" id="PS51391">
    <property type="entry name" value="CID"/>
    <property type="match status" value="1"/>
</dbReference>
<dbReference type="Pfam" id="PF23228">
    <property type="entry name" value="zf_PCFS4"/>
    <property type="match status" value="1"/>
</dbReference>